<dbReference type="HOGENOM" id="CLU_466868_0_0_7"/>
<dbReference type="InterPro" id="IPR037171">
    <property type="entry name" value="NagB/RpiA_transferase-like"/>
</dbReference>
<dbReference type="eggNOG" id="COG1788">
    <property type="taxonomic scope" value="Bacteria"/>
</dbReference>
<dbReference type="GO" id="GO:0008410">
    <property type="term" value="F:CoA-transferase activity"/>
    <property type="evidence" value="ECO:0007669"/>
    <property type="project" value="InterPro"/>
</dbReference>
<dbReference type="Gene3D" id="3.40.1080.10">
    <property type="entry name" value="Glutaconate Coenzyme A-transferase"/>
    <property type="match status" value="2"/>
</dbReference>
<proteinExistence type="predicted"/>
<evidence type="ECO:0000313" key="2">
    <source>
        <dbReference type="Proteomes" id="UP000007073"/>
    </source>
</evidence>
<dbReference type="Pfam" id="PF01144">
    <property type="entry name" value="CoA_trans"/>
    <property type="match status" value="2"/>
</dbReference>
<dbReference type="PANTHER" id="PTHR43293">
    <property type="entry name" value="ACETATE COA-TRANSFERASE YDIF"/>
    <property type="match status" value="1"/>
</dbReference>
<dbReference type="eggNOG" id="COG2057">
    <property type="taxonomic scope" value="Bacteria"/>
</dbReference>
<dbReference type="SMART" id="SM00882">
    <property type="entry name" value="CoA_trans"/>
    <property type="match status" value="2"/>
</dbReference>
<dbReference type="Proteomes" id="UP000007073">
    <property type="component" value="Chromosome"/>
</dbReference>
<sequence>MGKKIELTSKIGQLSDIGRFITPGAFVAFGGGWSCNKPMAVIREIARQNITNLKVMSIVGGWEMEWLLGAGCVDHLVFSFLSLEFFGLPANFRRVAERQLVKLTEIEGCSMIKGLEAARLGLPFAPFMGPKGSDIVKEAPELYKTVACPFTGKELTAIQAIVPDVAVIHAQRADEQGNVQIFGTSASDLDMAMAAKKTIVTVEEIVSGDQIRADKTATKLFRTDVDMVIHVPFGASPCSSIPYYSAHLLQMNRDVQGLNPKTAKEYIAATVGKNEDEYWAKAGGDAAKKKLQSLARQTTRVEWPQKLVNDKAEEYEVADQMVTSLARTIDDGDTTVLGSFTPLAYAAYNLAKLTTAPNSFMVGYSGVDAYPFQMGFHTSEAACIGNSAGLWSMTECIEALHFRGTGDVEAVSSAQMDANGDINISWLPMPVMDAEGKPTGEFNARGLRLPGGAGAPVVFGLHRKSVAYFPNHSKQIFVPKVNYITGTRVYLNDEERLAQGLQPGPMIVVTNLCVMEMRERGKWKIVSLHKGVTPEDVVKNTGFPVEIAADCPVTEPPTKQEQELIGKIDPKGIRRLDFMSGKERAVKLPDILQEEWDSV</sequence>
<accession>Q39TJ2</accession>
<evidence type="ECO:0000313" key="1">
    <source>
        <dbReference type="EMBL" id="ABB32432.1"/>
    </source>
</evidence>
<dbReference type="InterPro" id="IPR004165">
    <property type="entry name" value="CoA_trans_fam_I"/>
</dbReference>
<dbReference type="STRING" id="269799.Gmet_2205"/>
<reference evidence="1 2" key="2">
    <citation type="journal article" date="2009" name="BMC Microbiol.">
        <title>The genome sequence of Geobacter metallireducens: features of metabolism, physiology and regulation common and dissimilar to Geobacter sulfurreducens.</title>
        <authorList>
            <person name="Aklujkar M."/>
            <person name="Krushkal J."/>
            <person name="DiBartolo G."/>
            <person name="Lapidus A."/>
            <person name="Land M.L."/>
            <person name="Lovley D.R."/>
        </authorList>
    </citation>
    <scope>NUCLEOTIDE SEQUENCE [LARGE SCALE GENOMIC DNA]</scope>
    <source>
        <strain evidence="2">ATCC 53774 / DSM 7210 / GS-15</strain>
    </source>
</reference>
<dbReference type="RefSeq" id="WP_011365961.1">
    <property type="nucleotide sequence ID" value="NC_007517.1"/>
</dbReference>
<dbReference type="AlphaFoldDB" id="Q39TJ2"/>
<keyword evidence="1" id="KW-0808">Transferase</keyword>
<reference evidence="1 2" key="1">
    <citation type="submission" date="2005-10" db="EMBL/GenBank/DDBJ databases">
        <title>Complete sequence of Geobacter metallireducens GS-15.</title>
        <authorList>
            <consortium name="US DOE Joint Genome Institute"/>
            <person name="Copeland A."/>
            <person name="Lucas S."/>
            <person name="Lapidus A."/>
            <person name="Barry K."/>
            <person name="Detter J.C."/>
            <person name="Glavina T."/>
            <person name="Hammon N."/>
            <person name="Israni S."/>
            <person name="Pitluck S."/>
            <person name="Di Bartolo G."/>
            <person name="Chain P."/>
            <person name="Schmutz J."/>
            <person name="Larimer F."/>
            <person name="Land M."/>
            <person name="Kyrpides N."/>
            <person name="Ivanova N."/>
            <person name="Richardson P."/>
        </authorList>
    </citation>
    <scope>NUCLEOTIDE SEQUENCE [LARGE SCALE GENOMIC DNA]</scope>
    <source>
        <strain evidence="2">ATCC 53774 / DSM 7210 / GS-15</strain>
    </source>
</reference>
<dbReference type="Gene3D" id="3.30.30.40">
    <property type="match status" value="1"/>
</dbReference>
<name>Q39TJ2_GEOMG</name>
<dbReference type="EMBL" id="CP000148">
    <property type="protein sequence ID" value="ABB32432.1"/>
    <property type="molecule type" value="Genomic_DNA"/>
</dbReference>
<dbReference type="SUPFAM" id="SSF100950">
    <property type="entry name" value="NagB/RpiA/CoA transferase-like"/>
    <property type="match status" value="2"/>
</dbReference>
<protein>
    <submittedName>
        <fullName evidence="1">Acyl-CoA--carboxylate coenzyme A transferase</fullName>
    </submittedName>
</protein>
<organism evidence="1 2">
    <name type="scientific">Geobacter metallireducens (strain ATCC 53774 / DSM 7210 / GS-15)</name>
    <dbReference type="NCBI Taxonomy" id="269799"/>
    <lineage>
        <taxon>Bacteria</taxon>
        <taxon>Pseudomonadati</taxon>
        <taxon>Thermodesulfobacteriota</taxon>
        <taxon>Desulfuromonadia</taxon>
        <taxon>Geobacterales</taxon>
        <taxon>Geobacteraceae</taxon>
        <taxon>Geobacter</taxon>
    </lineage>
</organism>
<keyword evidence="2" id="KW-1185">Reference proteome</keyword>
<dbReference type="PANTHER" id="PTHR43293:SF3">
    <property type="entry name" value="CHOLESTEROL RING-CLEAVING HYDROLASE IPDB SUBUNIT"/>
    <property type="match status" value="1"/>
</dbReference>
<gene>
    <name evidence="1" type="ordered locus">Gmet_2205</name>
</gene>
<dbReference type="KEGG" id="gme:Gmet_2205"/>